<sequence length="257" mass="29545">MYSADERNDFFAKTVKRLESSDLIEGIVQLGSGTIGYRDEYSDIDLMVSTSKAEDVASTKSTVHEILSEFNPIYIKEKQFSRDIYLLIAFMENSLEFNVSILPSDLLNVKSPLWKVIVDKTGFVSEKMNAENEVFQNKPVKYDVNIDIAFEFVYCALSMDKELKRHNFIYSMKMLEKMRDYLLLAQAMNENKKLHQFKAYDTLAPSFIEAYLSTYPDEITVDKLTASSKKLKELFTEVVGQSSTITMDKDLQQLLNS</sequence>
<evidence type="ECO:0000313" key="1">
    <source>
        <dbReference type="EMBL" id="MFC5602026.1"/>
    </source>
</evidence>
<dbReference type="Gene3D" id="3.30.460.10">
    <property type="entry name" value="Beta Polymerase, domain 2"/>
    <property type="match status" value="1"/>
</dbReference>
<reference evidence="2" key="1">
    <citation type="journal article" date="2019" name="Int. J. Syst. Evol. Microbiol.">
        <title>The Global Catalogue of Microorganisms (GCM) 10K type strain sequencing project: providing services to taxonomists for standard genome sequencing and annotation.</title>
        <authorList>
            <consortium name="The Broad Institute Genomics Platform"/>
            <consortium name="The Broad Institute Genome Sequencing Center for Infectious Disease"/>
            <person name="Wu L."/>
            <person name="Ma J."/>
        </authorList>
    </citation>
    <scope>NUCLEOTIDE SEQUENCE [LARGE SCALE GENOMIC DNA]</scope>
    <source>
        <strain evidence="2">KACC 11299</strain>
    </source>
</reference>
<dbReference type="InterPro" id="IPR007530">
    <property type="entry name" value="Aminoglycoside_adenylylTfrase"/>
</dbReference>
<accession>A0ABW0TUJ4</accession>
<dbReference type="Proteomes" id="UP001596071">
    <property type="component" value="Unassembled WGS sequence"/>
</dbReference>
<dbReference type="InterPro" id="IPR043519">
    <property type="entry name" value="NT_sf"/>
</dbReference>
<protein>
    <submittedName>
        <fullName evidence="1">Aminoglycoside 6-adenylyltransferase</fullName>
    </submittedName>
</protein>
<comment type="caution">
    <text evidence="1">The sequence shown here is derived from an EMBL/GenBank/DDBJ whole genome shotgun (WGS) entry which is preliminary data.</text>
</comment>
<organism evidence="1 2">
    <name type="scientific">Sporosarcina koreensis</name>
    <dbReference type="NCBI Taxonomy" id="334735"/>
    <lineage>
        <taxon>Bacteria</taxon>
        <taxon>Bacillati</taxon>
        <taxon>Bacillota</taxon>
        <taxon>Bacilli</taxon>
        <taxon>Bacillales</taxon>
        <taxon>Caryophanaceae</taxon>
        <taxon>Sporosarcina</taxon>
    </lineage>
</organism>
<name>A0ABW0TUJ4_9BACL</name>
<dbReference type="Pfam" id="PF04439">
    <property type="entry name" value="Adenyl_transf"/>
    <property type="match status" value="1"/>
</dbReference>
<proteinExistence type="predicted"/>
<evidence type="ECO:0000313" key="2">
    <source>
        <dbReference type="Proteomes" id="UP001596071"/>
    </source>
</evidence>
<keyword evidence="2" id="KW-1185">Reference proteome</keyword>
<dbReference type="RefSeq" id="WP_381441708.1">
    <property type="nucleotide sequence ID" value="NZ_JBHSNP010000002.1"/>
</dbReference>
<dbReference type="EMBL" id="JBHSNP010000002">
    <property type="protein sequence ID" value="MFC5602026.1"/>
    <property type="molecule type" value="Genomic_DNA"/>
</dbReference>
<gene>
    <name evidence="1" type="ORF">ACFPTP_01940</name>
</gene>